<evidence type="ECO:0000313" key="2">
    <source>
        <dbReference type="EnsemblPlants" id="PGSC0003DMT400086728"/>
    </source>
</evidence>
<proteinExistence type="predicted"/>
<dbReference type="HOGENOM" id="CLU_1910323_0_0_1"/>
<evidence type="ECO:0000256" key="1">
    <source>
        <dbReference type="SAM" id="MobiDB-lite"/>
    </source>
</evidence>
<feature type="compositionally biased region" description="Basic and acidic residues" evidence="1">
    <location>
        <begin position="59"/>
        <end position="68"/>
    </location>
</feature>
<dbReference type="InParanoid" id="M1DCD5"/>
<reference evidence="2" key="2">
    <citation type="submission" date="2015-06" db="UniProtKB">
        <authorList>
            <consortium name="EnsemblPlants"/>
        </authorList>
    </citation>
    <scope>IDENTIFICATION</scope>
    <source>
        <strain evidence="2">DM1-3 516 R44</strain>
    </source>
</reference>
<dbReference type="Proteomes" id="UP000011115">
    <property type="component" value="Unassembled WGS sequence"/>
</dbReference>
<dbReference type="PaxDb" id="4113-PGSC0003DMT400086728"/>
<dbReference type="EnsemblPlants" id="PGSC0003DMT400086728">
    <property type="protein sequence ID" value="PGSC0003DMT400086728"/>
    <property type="gene ID" value="PGSC0003DMG400036299"/>
</dbReference>
<feature type="region of interest" description="Disordered" evidence="1">
    <location>
        <begin position="113"/>
        <end position="133"/>
    </location>
</feature>
<keyword evidence="3" id="KW-1185">Reference proteome</keyword>
<reference evidence="3" key="1">
    <citation type="journal article" date="2011" name="Nature">
        <title>Genome sequence and analysis of the tuber crop potato.</title>
        <authorList>
            <consortium name="The Potato Genome Sequencing Consortium"/>
        </authorList>
    </citation>
    <scope>NUCLEOTIDE SEQUENCE [LARGE SCALE GENOMIC DNA]</scope>
    <source>
        <strain evidence="3">cv. DM1-3 516 R44</strain>
    </source>
</reference>
<protein>
    <submittedName>
        <fullName evidence="2">Uncharacterized protein</fullName>
    </submittedName>
</protein>
<organism evidence="2 3">
    <name type="scientific">Solanum tuberosum</name>
    <name type="common">Potato</name>
    <dbReference type="NCBI Taxonomy" id="4113"/>
    <lineage>
        <taxon>Eukaryota</taxon>
        <taxon>Viridiplantae</taxon>
        <taxon>Streptophyta</taxon>
        <taxon>Embryophyta</taxon>
        <taxon>Tracheophyta</taxon>
        <taxon>Spermatophyta</taxon>
        <taxon>Magnoliopsida</taxon>
        <taxon>eudicotyledons</taxon>
        <taxon>Gunneridae</taxon>
        <taxon>Pentapetalae</taxon>
        <taxon>asterids</taxon>
        <taxon>lamiids</taxon>
        <taxon>Solanales</taxon>
        <taxon>Solanaceae</taxon>
        <taxon>Solanoideae</taxon>
        <taxon>Solaneae</taxon>
        <taxon>Solanum</taxon>
    </lineage>
</organism>
<dbReference type="AlphaFoldDB" id="M1DCD5"/>
<evidence type="ECO:0000313" key="3">
    <source>
        <dbReference type="Proteomes" id="UP000011115"/>
    </source>
</evidence>
<feature type="region of interest" description="Disordered" evidence="1">
    <location>
        <begin position="52"/>
        <end position="88"/>
    </location>
</feature>
<sequence>MIYITTVYARCSSLERLELWEDLEELSEYMEKPWLSNTAELRLRKCSRKTPGLVNRAGFTDRERDHGPSTRPWSQHPPSRCGPRSPSQAVDHLTVRAGAHGNQMESTRFRCQTTGSFTGRASSREGRANVPLT</sequence>
<accession>M1DCD5</accession>
<name>M1DCD5_SOLTU</name>
<dbReference type="Gramene" id="PGSC0003DMT400086728">
    <property type="protein sequence ID" value="PGSC0003DMT400086728"/>
    <property type="gene ID" value="PGSC0003DMG400036299"/>
</dbReference>